<keyword evidence="1" id="KW-0732">Signal</keyword>
<gene>
    <name evidence="2" type="ORF">SAMN05192553_101287</name>
</gene>
<protein>
    <recommendedName>
        <fullName evidence="4">DUF3575 domain-containing protein</fullName>
    </recommendedName>
</protein>
<evidence type="ECO:0000313" key="3">
    <source>
        <dbReference type="Proteomes" id="UP000199403"/>
    </source>
</evidence>
<accession>A0A1H6TER2</accession>
<evidence type="ECO:0000256" key="1">
    <source>
        <dbReference type="SAM" id="SignalP"/>
    </source>
</evidence>
<dbReference type="EMBL" id="FNZH01000001">
    <property type="protein sequence ID" value="SEI78603.1"/>
    <property type="molecule type" value="Genomic_DNA"/>
</dbReference>
<proteinExistence type="predicted"/>
<keyword evidence="3" id="KW-1185">Reference proteome</keyword>
<feature type="signal peptide" evidence="1">
    <location>
        <begin position="1"/>
        <end position="18"/>
    </location>
</feature>
<feature type="chain" id="PRO_5011496929" description="DUF3575 domain-containing protein" evidence="1">
    <location>
        <begin position="19"/>
        <end position="171"/>
    </location>
</feature>
<dbReference type="Proteomes" id="UP000199403">
    <property type="component" value="Unassembled WGS sequence"/>
</dbReference>
<evidence type="ECO:0000313" key="2">
    <source>
        <dbReference type="EMBL" id="SEI78603.1"/>
    </source>
</evidence>
<sequence>MGKIIVLLFLFVSQIAYSQDNLSFNSDSRHIEYTTKERFPAFSAGKSTKMTSVKSVLGLQAGIAEPLLGLFYERLFSAKLAGEVAVGLIGLSIGPKLYFAPARAGKLNGYIGLIGGAGYFSEGSYGYLPIGISRLWKNNILVSFDIGPHTGNVFSDGEVIPAARFKIGKAF</sequence>
<dbReference type="RefSeq" id="WP_092168453.1">
    <property type="nucleotide sequence ID" value="NZ_FNZH01000001.1"/>
</dbReference>
<reference evidence="3" key="1">
    <citation type="submission" date="2016-10" db="EMBL/GenBank/DDBJ databases">
        <authorList>
            <person name="Varghese N."/>
            <person name="Submissions S."/>
        </authorList>
    </citation>
    <scope>NUCLEOTIDE SEQUENCE [LARGE SCALE GENOMIC DNA]</scope>
    <source>
        <strain evidence="3">IBRC-M 10761</strain>
    </source>
</reference>
<dbReference type="AlphaFoldDB" id="A0A1H6TER2"/>
<name>A0A1H6TER2_9BACT</name>
<dbReference type="OrthoDB" id="9823396at2"/>
<organism evidence="2 3">
    <name type="scientific">Cyclobacterium xiamenense</name>
    <dbReference type="NCBI Taxonomy" id="1297121"/>
    <lineage>
        <taxon>Bacteria</taxon>
        <taxon>Pseudomonadati</taxon>
        <taxon>Bacteroidota</taxon>
        <taxon>Cytophagia</taxon>
        <taxon>Cytophagales</taxon>
        <taxon>Cyclobacteriaceae</taxon>
        <taxon>Cyclobacterium</taxon>
    </lineage>
</organism>
<evidence type="ECO:0008006" key="4">
    <source>
        <dbReference type="Google" id="ProtNLM"/>
    </source>
</evidence>